<dbReference type="Pfam" id="PF00069">
    <property type="entry name" value="Pkinase"/>
    <property type="match status" value="1"/>
</dbReference>
<sequence length="917" mass="97405">MIVNEAQVVAALPGYDLGAKLGAGAFGLVLAGRHRRLNRDVAIKILAAGPDGAAAGFAAEAQLLAAMDHPHVVRVHDYVEADDLHLIVMELLGGGTLTRRQAVGMSPEGACAVGLAAAAALSYAHGQGVLHRDIKTDNMLFDTAGLLKVTDFGIAKIVEGSAATASAVVGTPAYMAPEQITGGRLGPSTDLYALGIILYQLLAGAPPFDPNMPLRALWQHHLDTIPAPPVGVPTPVAEVVLRALAKDPAARQLSAHAFALDLARAAAGVYGPRWTARSGIGLRLDDDIRDAADRSPAPTLRVPPPTNPPPPPPVPEQSGGLKRKDVPDEDPEPPGSSSRRAWARRRVLGPLALVVLLLAAGVVWYTTTEGLRHGCRSRAGVSVSWAGGQCVGYSDGSYQFASEGTSPHAVALRTVQQKIHEQNQCAAELHDGSPLVSPYRLMTLVYFAGLTGQIDGDWTAAQVAELEGLLTWQRALNQVKGSSGGCAGTSENSSPVALRVVIANGGNTMTYADRVARDHLVPLASSSAENVLGVIGMDRSTQQTSQAIATLGKAGVPVVATTLSGDGMQDFSPLYFQMVPDNRRQALLVTSYAVKNAKKRISVYYPRSPTDPTGQGLPAVDDRYVFTLVRDIQDEVQQSARTMPATGLTYDPHGWAPEENTKDWFRKQCATQGPDDLIFYAGRHNDFSAFADGMRSCLDRVLADDAVSRYVVQAAGHNSSTPAFRFVSKGAPVLLAGKECFHGRLKDNTAPFVSDSLREFCSHLDDMYTATGMPIPDTSWPDERIGLTYDAAKLFVDIVTKRRDATRADIGGLLRRPFPGDERCIDIASTTAGWPGATGCVDFSTSQVAVAKRLTVIRIDLAQKDLPSAPSAPATPNQDPEANNGYPCKYAISGQEPRTTDCLGNSLQPLGSARAQR</sequence>
<dbReference type="SMART" id="SM00220">
    <property type="entry name" value="S_TKc"/>
    <property type="match status" value="1"/>
</dbReference>
<dbReference type="InterPro" id="IPR017441">
    <property type="entry name" value="Protein_kinase_ATP_BS"/>
</dbReference>
<dbReference type="GO" id="GO:0005524">
    <property type="term" value="F:ATP binding"/>
    <property type="evidence" value="ECO:0007669"/>
    <property type="project" value="UniProtKB-UniRule"/>
</dbReference>
<keyword evidence="9" id="KW-1133">Transmembrane helix</keyword>
<evidence type="ECO:0000256" key="3">
    <source>
        <dbReference type="ARBA" id="ARBA00022679"/>
    </source>
</evidence>
<feature type="region of interest" description="Disordered" evidence="8">
    <location>
        <begin position="866"/>
        <end position="892"/>
    </location>
</feature>
<keyword evidence="12" id="KW-1185">Reference proteome</keyword>
<keyword evidence="2" id="KW-0723">Serine/threonine-protein kinase</keyword>
<dbReference type="EC" id="2.7.11.1" evidence="1"/>
<keyword evidence="9" id="KW-0812">Transmembrane</keyword>
<dbReference type="PROSITE" id="PS00108">
    <property type="entry name" value="PROTEIN_KINASE_ST"/>
    <property type="match status" value="1"/>
</dbReference>
<reference evidence="12" key="1">
    <citation type="submission" date="2016-02" db="EMBL/GenBank/DDBJ databases">
        <authorList>
            <person name="Wibberg D."/>
        </authorList>
    </citation>
    <scope>NUCLEOTIDE SEQUENCE [LARGE SCALE GENOMIC DNA]</scope>
</reference>
<name>A0A1C3NX70_9ACTN</name>
<evidence type="ECO:0000256" key="7">
    <source>
        <dbReference type="PROSITE-ProRule" id="PRU10141"/>
    </source>
</evidence>
<evidence type="ECO:0000256" key="8">
    <source>
        <dbReference type="SAM" id="MobiDB-lite"/>
    </source>
</evidence>
<feature type="binding site" evidence="7">
    <location>
        <position position="44"/>
    </location>
    <ligand>
        <name>ATP</name>
        <dbReference type="ChEBI" id="CHEBI:30616"/>
    </ligand>
</feature>
<dbReference type="SUPFAM" id="SSF56112">
    <property type="entry name" value="Protein kinase-like (PK-like)"/>
    <property type="match status" value="1"/>
</dbReference>
<dbReference type="Gene3D" id="1.10.510.10">
    <property type="entry name" value="Transferase(Phosphotransferase) domain 1"/>
    <property type="match status" value="1"/>
</dbReference>
<keyword evidence="3" id="KW-0808">Transferase</keyword>
<feature type="transmembrane region" description="Helical" evidence="9">
    <location>
        <begin position="347"/>
        <end position="367"/>
    </location>
</feature>
<proteinExistence type="predicted"/>
<evidence type="ECO:0000256" key="2">
    <source>
        <dbReference type="ARBA" id="ARBA00022527"/>
    </source>
</evidence>
<dbReference type="InterPro" id="IPR011009">
    <property type="entry name" value="Kinase-like_dom_sf"/>
</dbReference>
<feature type="compositionally biased region" description="Pro residues" evidence="8">
    <location>
        <begin position="301"/>
        <end position="315"/>
    </location>
</feature>
<dbReference type="PANTHER" id="PTHR43289">
    <property type="entry name" value="MITOGEN-ACTIVATED PROTEIN KINASE KINASE KINASE 20-RELATED"/>
    <property type="match status" value="1"/>
</dbReference>
<dbReference type="Gene3D" id="3.40.50.2300">
    <property type="match status" value="1"/>
</dbReference>
<accession>A0A1C3NX70</accession>
<evidence type="ECO:0000256" key="4">
    <source>
        <dbReference type="ARBA" id="ARBA00022741"/>
    </source>
</evidence>
<dbReference type="SUPFAM" id="SSF53822">
    <property type="entry name" value="Periplasmic binding protein-like I"/>
    <property type="match status" value="1"/>
</dbReference>
<evidence type="ECO:0000256" key="5">
    <source>
        <dbReference type="ARBA" id="ARBA00022777"/>
    </source>
</evidence>
<feature type="domain" description="Protein kinase" evidence="10">
    <location>
        <begin position="15"/>
        <end position="263"/>
    </location>
</feature>
<keyword evidence="4 7" id="KW-0547">Nucleotide-binding</keyword>
<dbReference type="InterPro" id="IPR028082">
    <property type="entry name" value="Peripla_BP_I"/>
</dbReference>
<gene>
    <name evidence="11" type="ORF">FDG2_2164</name>
</gene>
<dbReference type="CDD" id="cd14014">
    <property type="entry name" value="STKc_PknB_like"/>
    <property type="match status" value="1"/>
</dbReference>
<dbReference type="AlphaFoldDB" id="A0A1C3NX70"/>
<dbReference type="PROSITE" id="PS50011">
    <property type="entry name" value="PROTEIN_KINASE_DOM"/>
    <property type="match status" value="1"/>
</dbReference>
<dbReference type="InterPro" id="IPR008271">
    <property type="entry name" value="Ser/Thr_kinase_AS"/>
</dbReference>
<dbReference type="EMBL" id="FLUV01000901">
    <property type="protein sequence ID" value="SBW21906.1"/>
    <property type="molecule type" value="Genomic_DNA"/>
</dbReference>
<evidence type="ECO:0000313" key="12">
    <source>
        <dbReference type="Proteomes" id="UP000199013"/>
    </source>
</evidence>
<evidence type="ECO:0000313" key="11">
    <source>
        <dbReference type="EMBL" id="SBW21906.1"/>
    </source>
</evidence>
<organism evidence="11 12">
    <name type="scientific">Candidatus Protofrankia californiensis</name>
    <dbReference type="NCBI Taxonomy" id="1839754"/>
    <lineage>
        <taxon>Bacteria</taxon>
        <taxon>Bacillati</taxon>
        <taxon>Actinomycetota</taxon>
        <taxon>Actinomycetes</taxon>
        <taxon>Frankiales</taxon>
        <taxon>Frankiaceae</taxon>
        <taxon>Protofrankia</taxon>
    </lineage>
</organism>
<dbReference type="GO" id="GO:0004674">
    <property type="term" value="F:protein serine/threonine kinase activity"/>
    <property type="evidence" value="ECO:0007669"/>
    <property type="project" value="UniProtKB-KW"/>
</dbReference>
<evidence type="ECO:0000259" key="10">
    <source>
        <dbReference type="PROSITE" id="PS50011"/>
    </source>
</evidence>
<dbReference type="Proteomes" id="UP000199013">
    <property type="component" value="Unassembled WGS sequence"/>
</dbReference>
<evidence type="ECO:0000256" key="9">
    <source>
        <dbReference type="SAM" id="Phobius"/>
    </source>
</evidence>
<keyword evidence="9" id="KW-0472">Membrane</keyword>
<dbReference type="PROSITE" id="PS00107">
    <property type="entry name" value="PROTEIN_KINASE_ATP"/>
    <property type="match status" value="1"/>
</dbReference>
<keyword evidence="5" id="KW-0418">Kinase</keyword>
<feature type="region of interest" description="Disordered" evidence="8">
    <location>
        <begin position="291"/>
        <end position="339"/>
    </location>
</feature>
<dbReference type="InterPro" id="IPR000719">
    <property type="entry name" value="Prot_kinase_dom"/>
</dbReference>
<evidence type="ECO:0000256" key="6">
    <source>
        <dbReference type="ARBA" id="ARBA00022840"/>
    </source>
</evidence>
<protein>
    <recommendedName>
        <fullName evidence="1">non-specific serine/threonine protein kinase</fullName>
        <ecNumber evidence="1">2.7.11.1</ecNumber>
    </recommendedName>
</protein>
<dbReference type="PANTHER" id="PTHR43289:SF6">
    <property type="entry name" value="SERINE_THREONINE-PROTEIN KINASE NEKL-3"/>
    <property type="match status" value="1"/>
</dbReference>
<evidence type="ECO:0000256" key="1">
    <source>
        <dbReference type="ARBA" id="ARBA00012513"/>
    </source>
</evidence>
<keyword evidence="6 7" id="KW-0067">ATP-binding</keyword>